<name>A0A654G8S3_ARATH</name>
<organism evidence="8 9">
    <name type="scientific">Arabidopsis thaliana</name>
    <name type="common">Mouse-ear cress</name>
    <dbReference type="NCBI Taxonomy" id="3702"/>
    <lineage>
        <taxon>Eukaryota</taxon>
        <taxon>Viridiplantae</taxon>
        <taxon>Streptophyta</taxon>
        <taxon>Embryophyta</taxon>
        <taxon>Tracheophyta</taxon>
        <taxon>Spermatophyta</taxon>
        <taxon>Magnoliopsida</taxon>
        <taxon>eudicotyledons</taxon>
        <taxon>Gunneridae</taxon>
        <taxon>Pentapetalae</taxon>
        <taxon>rosids</taxon>
        <taxon>malvids</taxon>
        <taxon>Brassicales</taxon>
        <taxon>Brassicaceae</taxon>
        <taxon>Camelineae</taxon>
        <taxon>Arabidopsis</taxon>
    </lineage>
</organism>
<evidence type="ECO:0000313" key="8">
    <source>
        <dbReference type="EMBL" id="VYS69556.1"/>
    </source>
</evidence>
<evidence type="ECO:0000256" key="3">
    <source>
        <dbReference type="ARBA" id="ARBA00022577"/>
    </source>
</evidence>
<feature type="chain" id="PRO_5038244367" evidence="6">
    <location>
        <begin position="25"/>
        <end position="75"/>
    </location>
</feature>
<evidence type="ECO:0000313" key="7">
    <source>
        <dbReference type="EMBL" id="CAA0408132.1"/>
    </source>
</evidence>
<evidence type="ECO:0000313" key="10">
    <source>
        <dbReference type="Proteomes" id="UP000434276"/>
    </source>
</evidence>
<dbReference type="GO" id="GO:0050832">
    <property type="term" value="P:defense response to fungus"/>
    <property type="evidence" value="ECO:0007669"/>
    <property type="project" value="UniProtKB-KW"/>
</dbReference>
<feature type="signal peptide" evidence="6">
    <location>
        <begin position="1"/>
        <end position="24"/>
    </location>
</feature>
<sequence length="75" mass="8311">MTKSTFLFVYIILILGSMVNEIQGQNAICQKFLSETDCGAGSCTALCLQLWKGIGKCIKTDDHKLLCLCKYECIV</sequence>
<proteinExistence type="inferred from homology"/>
<dbReference type="InterPro" id="IPR010851">
    <property type="entry name" value="DEFL"/>
</dbReference>
<dbReference type="Proteomes" id="UP000426265">
    <property type="component" value="Unassembled WGS sequence"/>
</dbReference>
<comment type="similarity">
    <text evidence="1">Belongs to the DEFL family.</text>
</comment>
<reference evidence="8 9" key="1">
    <citation type="submission" date="2019-11" db="EMBL/GenBank/DDBJ databases">
        <authorList>
            <person name="Jiao W.-B."/>
            <person name="Schneeberger K."/>
        </authorList>
    </citation>
    <scope>NUCLEOTIDE SEQUENCE [LARGE SCALE GENOMIC DNA]</scope>
    <source>
        <strain evidence="9">cv. An-1</strain>
        <strain evidence="10">cv. C24</strain>
    </source>
</reference>
<dbReference type="Pfam" id="PF07333">
    <property type="entry name" value="SLR1-BP"/>
    <property type="match status" value="1"/>
</dbReference>
<evidence type="ECO:0000256" key="5">
    <source>
        <dbReference type="ARBA" id="ARBA00023157"/>
    </source>
</evidence>
<evidence type="ECO:0000256" key="2">
    <source>
        <dbReference type="ARBA" id="ARBA00022529"/>
    </source>
</evidence>
<dbReference type="PANTHER" id="PTHR33830:SF3">
    <property type="entry name" value="DEFENSIN-LIKE PROTEIN 127-RELATED"/>
    <property type="match status" value="1"/>
</dbReference>
<evidence type="ECO:0000313" key="9">
    <source>
        <dbReference type="Proteomes" id="UP000426265"/>
    </source>
</evidence>
<dbReference type="OrthoDB" id="1020914at2759"/>
<keyword evidence="4" id="KW-0611">Plant defense</keyword>
<evidence type="ECO:0000256" key="6">
    <source>
        <dbReference type="SAM" id="SignalP"/>
    </source>
</evidence>
<dbReference type="PANTHER" id="PTHR33830">
    <property type="entry name" value="DEFENSIN-LIKE PROTEIN 184-RELATED"/>
    <property type="match status" value="1"/>
</dbReference>
<evidence type="ECO:0000256" key="1">
    <source>
        <dbReference type="ARBA" id="ARBA00006722"/>
    </source>
</evidence>
<dbReference type="OMA" id="CKYECIV"/>
<protein>
    <submittedName>
        <fullName evidence="8">Uncharacterized protein</fullName>
    </submittedName>
</protein>
<dbReference type="Proteomes" id="UP000434276">
    <property type="component" value="Unassembled WGS sequence"/>
</dbReference>
<dbReference type="KEGG" id="ath:AT5G47075"/>
<accession>A0A654G8S3</accession>
<dbReference type="EMBL" id="CACRSJ010000110">
    <property type="protein sequence ID" value="VYS69556.1"/>
    <property type="molecule type" value="Genomic_DNA"/>
</dbReference>
<gene>
    <name evidence="8" type="ORF">AN1_LOCUS24941</name>
    <name evidence="7" type="ORF">C24_LOCUS24774</name>
</gene>
<keyword evidence="2" id="KW-0929">Antimicrobial</keyword>
<keyword evidence="6" id="KW-0732">Signal</keyword>
<dbReference type="GO" id="GO:0031640">
    <property type="term" value="P:killing of cells of another organism"/>
    <property type="evidence" value="ECO:0007669"/>
    <property type="project" value="UniProtKB-KW"/>
</dbReference>
<keyword evidence="5" id="KW-1015">Disulfide bond</keyword>
<dbReference type="AlphaFoldDB" id="A0A654G8S3"/>
<dbReference type="ExpressionAtlas" id="A0A654G8S3">
    <property type="expression patterns" value="baseline and differential"/>
</dbReference>
<dbReference type="EMBL" id="CACSHJ010000096">
    <property type="protein sequence ID" value="CAA0408132.1"/>
    <property type="molecule type" value="Genomic_DNA"/>
</dbReference>
<evidence type="ECO:0000256" key="4">
    <source>
        <dbReference type="ARBA" id="ARBA00022821"/>
    </source>
</evidence>
<accession>A0A5S9YBR3</accession>
<keyword evidence="3" id="KW-0295">Fungicide</keyword>